<dbReference type="Proteomes" id="UP000030653">
    <property type="component" value="Unassembled WGS sequence"/>
</dbReference>
<keyword evidence="2" id="KW-1185">Reference proteome</keyword>
<dbReference type="HOGENOM" id="CLU_1214719_0_0_1"/>
<dbReference type="EMBL" id="JH795876">
    <property type="protein sequence ID" value="EJT97480.1"/>
    <property type="molecule type" value="Genomic_DNA"/>
</dbReference>
<dbReference type="AlphaFoldDB" id="M5FNI0"/>
<dbReference type="STRING" id="1858805.M5FNI0"/>
<dbReference type="RefSeq" id="XP_040624378.1">
    <property type="nucleotide sequence ID" value="XM_040773910.1"/>
</dbReference>
<sequence length="228" mass="26103">MSRVHSAPSLIRLGELEADGSPVFDPMLVERYLERLDRAKLSTLVAAHVTGGGVNRGTEFLSGKIHNDRLGIRNYHFMDRMVAYHTTYLKTRASGYAHDLNIRAYPERVTILFLKWSLAVKPLEEFLVNKVQGRETSLRARDYFANSEAGFLRTEHFSDTLQLMTHKHIGRTINLRQYRQIVKMILRDRVAGEDMDAFCAMDEENGRDDVDLQFNHSNSVAAQNYGVQ</sequence>
<name>M5FNI0_DACPD</name>
<dbReference type="OrthoDB" id="2507344at2759"/>
<dbReference type="GeneID" id="63688972"/>
<organism evidence="1 2">
    <name type="scientific">Dacryopinax primogenitus (strain DJM 731)</name>
    <name type="common">Brown rot fungus</name>
    <dbReference type="NCBI Taxonomy" id="1858805"/>
    <lineage>
        <taxon>Eukaryota</taxon>
        <taxon>Fungi</taxon>
        <taxon>Dikarya</taxon>
        <taxon>Basidiomycota</taxon>
        <taxon>Agaricomycotina</taxon>
        <taxon>Dacrymycetes</taxon>
        <taxon>Dacrymycetales</taxon>
        <taxon>Dacrymycetaceae</taxon>
        <taxon>Dacryopinax</taxon>
    </lineage>
</organism>
<reference evidence="1 2" key="1">
    <citation type="journal article" date="2012" name="Science">
        <title>The Paleozoic origin of enzymatic lignin decomposition reconstructed from 31 fungal genomes.</title>
        <authorList>
            <person name="Floudas D."/>
            <person name="Binder M."/>
            <person name="Riley R."/>
            <person name="Barry K."/>
            <person name="Blanchette R.A."/>
            <person name="Henrissat B."/>
            <person name="Martinez A.T."/>
            <person name="Otillar R."/>
            <person name="Spatafora J.W."/>
            <person name="Yadav J.S."/>
            <person name="Aerts A."/>
            <person name="Benoit I."/>
            <person name="Boyd A."/>
            <person name="Carlson A."/>
            <person name="Copeland A."/>
            <person name="Coutinho P.M."/>
            <person name="de Vries R.P."/>
            <person name="Ferreira P."/>
            <person name="Findley K."/>
            <person name="Foster B."/>
            <person name="Gaskell J."/>
            <person name="Glotzer D."/>
            <person name="Gorecki P."/>
            <person name="Heitman J."/>
            <person name="Hesse C."/>
            <person name="Hori C."/>
            <person name="Igarashi K."/>
            <person name="Jurgens J.A."/>
            <person name="Kallen N."/>
            <person name="Kersten P."/>
            <person name="Kohler A."/>
            <person name="Kuees U."/>
            <person name="Kumar T.K.A."/>
            <person name="Kuo A."/>
            <person name="LaButti K."/>
            <person name="Larrondo L.F."/>
            <person name="Lindquist E."/>
            <person name="Ling A."/>
            <person name="Lombard V."/>
            <person name="Lucas S."/>
            <person name="Lundell T."/>
            <person name="Martin R."/>
            <person name="McLaughlin D.J."/>
            <person name="Morgenstern I."/>
            <person name="Morin E."/>
            <person name="Murat C."/>
            <person name="Nagy L.G."/>
            <person name="Nolan M."/>
            <person name="Ohm R.A."/>
            <person name="Patyshakuliyeva A."/>
            <person name="Rokas A."/>
            <person name="Ruiz-Duenas F.J."/>
            <person name="Sabat G."/>
            <person name="Salamov A."/>
            <person name="Samejima M."/>
            <person name="Schmutz J."/>
            <person name="Slot J.C."/>
            <person name="St John F."/>
            <person name="Stenlid J."/>
            <person name="Sun H."/>
            <person name="Sun S."/>
            <person name="Syed K."/>
            <person name="Tsang A."/>
            <person name="Wiebenga A."/>
            <person name="Young D."/>
            <person name="Pisabarro A."/>
            <person name="Eastwood D.C."/>
            <person name="Martin F."/>
            <person name="Cullen D."/>
            <person name="Grigoriev I.V."/>
            <person name="Hibbett D.S."/>
        </authorList>
    </citation>
    <scope>NUCLEOTIDE SEQUENCE [LARGE SCALE GENOMIC DNA]</scope>
    <source>
        <strain evidence="1 2">DJM-731 SS1</strain>
    </source>
</reference>
<accession>M5FNI0</accession>
<gene>
    <name evidence="1" type="ORF">DACRYDRAFT_24904</name>
</gene>
<proteinExistence type="predicted"/>
<protein>
    <submittedName>
        <fullName evidence="1">Uncharacterized protein</fullName>
    </submittedName>
</protein>
<evidence type="ECO:0000313" key="2">
    <source>
        <dbReference type="Proteomes" id="UP000030653"/>
    </source>
</evidence>
<evidence type="ECO:0000313" key="1">
    <source>
        <dbReference type="EMBL" id="EJT97480.1"/>
    </source>
</evidence>